<feature type="binding site" evidence="16">
    <location>
        <position position="320"/>
    </location>
    <ligand>
        <name>5-aminolevulinate</name>
        <dbReference type="ChEBI" id="CHEBI:356416"/>
        <label>2</label>
    </ligand>
</feature>
<evidence type="ECO:0000313" key="22">
    <source>
        <dbReference type="EMBL" id="CAF0801760.1"/>
    </source>
</evidence>
<dbReference type="EMBL" id="CAJOBE010000099">
    <property type="protein sequence ID" value="CAF3567997.1"/>
    <property type="molecule type" value="Genomic_DNA"/>
</dbReference>
<dbReference type="EC" id="4.2.1.24" evidence="4"/>
<dbReference type="OrthoDB" id="1530at2759"/>
<dbReference type="Proteomes" id="UP000663882">
    <property type="component" value="Unassembled WGS sequence"/>
</dbReference>
<evidence type="ECO:0000256" key="7">
    <source>
        <dbReference type="ARBA" id="ARBA00022833"/>
    </source>
</evidence>
<dbReference type="SMART" id="SM01004">
    <property type="entry name" value="ALAD"/>
    <property type="match status" value="1"/>
</dbReference>
<comment type="catalytic activity">
    <reaction evidence="14">
        <text>2 5-aminolevulinate = porphobilinogen + 2 H2O + H(+)</text>
        <dbReference type="Rhea" id="RHEA:24064"/>
        <dbReference type="ChEBI" id="CHEBI:15377"/>
        <dbReference type="ChEBI" id="CHEBI:15378"/>
        <dbReference type="ChEBI" id="CHEBI:58126"/>
        <dbReference type="ChEBI" id="CHEBI:356416"/>
        <dbReference type="EC" id="4.2.1.24"/>
    </reaction>
</comment>
<dbReference type="Proteomes" id="UP000663823">
    <property type="component" value="Unassembled WGS sequence"/>
</dbReference>
<dbReference type="NCBIfam" id="NF006762">
    <property type="entry name" value="PRK09283.1"/>
    <property type="match status" value="1"/>
</dbReference>
<dbReference type="Proteomes" id="UP000663836">
    <property type="component" value="Unassembled WGS sequence"/>
</dbReference>
<comment type="cofactor">
    <cofactor evidence="1">
        <name>Zn(2+)</name>
        <dbReference type="ChEBI" id="CHEBI:29105"/>
    </cofactor>
</comment>
<dbReference type="GO" id="GO:0008270">
    <property type="term" value="F:zinc ion binding"/>
    <property type="evidence" value="ECO:0007669"/>
    <property type="project" value="TreeGrafter"/>
</dbReference>
<keyword evidence="7" id="KW-0862">Zinc</keyword>
<protein>
    <recommendedName>
        <fullName evidence="5">Delta-aminolevulinic acid dehydratase</fullName>
        <ecNumber evidence="4">4.2.1.24</ecNumber>
    </recommendedName>
    <alternativeName>
        <fullName evidence="13">Porphobilinogen synthase</fullName>
    </alternativeName>
</protein>
<dbReference type="PIRSF" id="PIRSF001415">
    <property type="entry name" value="Porphbilin_synth"/>
    <property type="match status" value="1"/>
</dbReference>
<evidence type="ECO:0000313" key="20">
    <source>
        <dbReference type="EMBL" id="CAF0758582.1"/>
    </source>
</evidence>
<accession>A0A813PSJ7</accession>
<evidence type="ECO:0000313" key="27">
    <source>
        <dbReference type="Proteomes" id="UP000663870"/>
    </source>
</evidence>
<feature type="active site" description="Schiff-base intermediate with substrate" evidence="15">
    <location>
        <position position="254"/>
    </location>
</feature>
<dbReference type="Proteomes" id="UP000663864">
    <property type="component" value="Unassembled WGS sequence"/>
</dbReference>
<evidence type="ECO:0000256" key="9">
    <source>
        <dbReference type="ARBA" id="ARBA00023239"/>
    </source>
</evidence>
<evidence type="ECO:0000313" key="21">
    <source>
        <dbReference type="EMBL" id="CAF0781973.1"/>
    </source>
</evidence>
<evidence type="ECO:0000256" key="5">
    <source>
        <dbReference type="ARBA" id="ARBA00020771"/>
    </source>
</evidence>
<evidence type="ECO:0000313" key="23">
    <source>
        <dbReference type="EMBL" id="CAF0823025.1"/>
    </source>
</evidence>
<keyword evidence="9" id="KW-0456">Lyase</keyword>
<evidence type="ECO:0000256" key="8">
    <source>
        <dbReference type="ARBA" id="ARBA00023133"/>
    </source>
</evidence>
<evidence type="ECO:0000256" key="13">
    <source>
        <dbReference type="ARBA" id="ARBA00032837"/>
    </source>
</evidence>
<evidence type="ECO:0000256" key="1">
    <source>
        <dbReference type="ARBA" id="ARBA00001947"/>
    </source>
</evidence>
<keyword evidence="6" id="KW-0479">Metal-binding</keyword>
<keyword evidence="10" id="KW-0627">Porphyrin biosynthesis</keyword>
<keyword evidence="8" id="KW-0350">Heme biosynthesis</keyword>
<dbReference type="GO" id="GO:0005829">
    <property type="term" value="C:cytosol"/>
    <property type="evidence" value="ECO:0007669"/>
    <property type="project" value="TreeGrafter"/>
</dbReference>
<dbReference type="GO" id="GO:0004655">
    <property type="term" value="F:porphobilinogen synthase activity"/>
    <property type="evidence" value="ECO:0007669"/>
    <property type="project" value="UniProtKB-EC"/>
</dbReference>
<dbReference type="EMBL" id="CAJNOT010000076">
    <property type="protein sequence ID" value="CAF0823025.1"/>
    <property type="molecule type" value="Genomic_DNA"/>
</dbReference>
<evidence type="ECO:0000256" key="12">
    <source>
        <dbReference type="ARBA" id="ARBA00025861"/>
    </source>
</evidence>
<dbReference type="EMBL" id="CAJNOL010000023">
    <property type="protein sequence ID" value="CAF0757107.1"/>
    <property type="molecule type" value="Genomic_DNA"/>
</dbReference>
<feature type="active site" description="Schiff-base intermediate with substrate" evidence="15">
    <location>
        <position position="201"/>
    </location>
</feature>
<comment type="caution">
    <text evidence="19">The sequence shown here is derived from an EMBL/GenBank/DDBJ whole genome shotgun (WGS) entry which is preliminary data.</text>
</comment>
<dbReference type="EMBL" id="CAJNOL010000024">
    <property type="protein sequence ID" value="CAF0758582.1"/>
    <property type="molecule type" value="Genomic_DNA"/>
</dbReference>
<dbReference type="Proteomes" id="UP000663889">
    <property type="component" value="Unassembled WGS sequence"/>
</dbReference>
<comment type="subunit">
    <text evidence="12">Homooctamer; active form. Homohexamer; low activity form.</text>
</comment>
<dbReference type="GO" id="GO:0006782">
    <property type="term" value="P:protoporphyrinogen IX biosynthetic process"/>
    <property type="evidence" value="ECO:0007669"/>
    <property type="project" value="UniProtKB-UniPathway"/>
</dbReference>
<organism evidence="19 27">
    <name type="scientific">Rotaria sordida</name>
    <dbReference type="NCBI Taxonomy" id="392033"/>
    <lineage>
        <taxon>Eukaryota</taxon>
        <taxon>Metazoa</taxon>
        <taxon>Spiralia</taxon>
        <taxon>Gnathifera</taxon>
        <taxon>Rotifera</taxon>
        <taxon>Eurotatoria</taxon>
        <taxon>Bdelloidea</taxon>
        <taxon>Philodinida</taxon>
        <taxon>Philodinidae</taxon>
        <taxon>Rotaria</taxon>
    </lineage>
</organism>
<comment type="function">
    <text evidence="11">Catalyzes an early step in the biosynthesis of tetrapyrroles. Binds two molecules of 5-aminolevulinate per subunit, each at a distinct site, and catalyzes their condensation to form porphobilinogen.</text>
</comment>
<comment type="similarity">
    <text evidence="3 17">Belongs to the ALAD family.</text>
</comment>
<evidence type="ECO:0000256" key="2">
    <source>
        <dbReference type="ARBA" id="ARBA00004694"/>
    </source>
</evidence>
<dbReference type="Gene3D" id="3.20.20.70">
    <property type="entry name" value="Aldolase class I"/>
    <property type="match status" value="1"/>
</dbReference>
<evidence type="ECO:0000256" key="4">
    <source>
        <dbReference type="ARBA" id="ARBA00012053"/>
    </source>
</evidence>
<dbReference type="EMBL" id="CAJNOO010000007">
    <property type="protein sequence ID" value="CAF0736527.1"/>
    <property type="molecule type" value="Genomic_DNA"/>
</dbReference>
<comment type="pathway">
    <text evidence="2">Porphyrin-containing compound metabolism; protoporphyrin-IX biosynthesis; coproporphyrinogen-III from 5-aminolevulinate: step 1/4.</text>
</comment>
<evidence type="ECO:0000313" key="26">
    <source>
        <dbReference type="EMBL" id="CAF3692149.1"/>
    </source>
</evidence>
<evidence type="ECO:0000313" key="19">
    <source>
        <dbReference type="EMBL" id="CAF0757107.1"/>
    </source>
</evidence>
<sequence>MEANHILHSGYFNETLRSWHGSNTLLSINQLIYPVFVTDLVPDESSEEIPNFPEQRRYGVDALIDHLSPLVNKGLKTILIFGVTTSSNKNPTGDYALSKNSPVRRCLPLLRSKFPSLTIGVDLCLCGYTSHGHCGILKSDGTIDNQLSIKRLAEIALSFAQDGAHIIAPSDMMDGRIGAIKTILLNNNLGSSVAVLSYSSKFASCFYGPFRDAAQSAPSSGNRRAYQLPAVSTGLAIRAAERDVIEGADMLMVKPGGPFLDIIKEVKQRFPHHPLAVYQVSGEYAMLWHAAHANAFDLRMAVIESLIGMRRAGADILITYFTPQLLDWLKEAQQY</sequence>
<dbReference type="Proteomes" id="UP000663874">
    <property type="component" value="Unassembled WGS sequence"/>
</dbReference>
<feature type="binding site" evidence="16">
    <location>
        <position position="281"/>
    </location>
    <ligand>
        <name>5-aminolevulinate</name>
        <dbReference type="ChEBI" id="CHEBI:356416"/>
        <label>2</label>
    </ligand>
</feature>
<evidence type="ECO:0000256" key="3">
    <source>
        <dbReference type="ARBA" id="ARBA00008055"/>
    </source>
</evidence>
<dbReference type="EMBL" id="CAJNOH010000029">
    <property type="protein sequence ID" value="CAF0781973.1"/>
    <property type="molecule type" value="Genomic_DNA"/>
</dbReference>
<dbReference type="InterPro" id="IPR013785">
    <property type="entry name" value="Aldolase_TIM"/>
</dbReference>
<evidence type="ECO:0000256" key="15">
    <source>
        <dbReference type="PIRSR" id="PIRSR001415-1"/>
    </source>
</evidence>
<evidence type="ECO:0000313" key="18">
    <source>
        <dbReference type="EMBL" id="CAF0736527.1"/>
    </source>
</evidence>
<evidence type="ECO:0000256" key="14">
    <source>
        <dbReference type="ARBA" id="ARBA00047651"/>
    </source>
</evidence>
<dbReference type="FunFam" id="3.20.20.70:FF:000048">
    <property type="entry name" value="Delta-aminolevulinic acid dehydratase"/>
    <property type="match status" value="1"/>
</dbReference>
<dbReference type="InterPro" id="IPR001731">
    <property type="entry name" value="ALAD"/>
</dbReference>
<dbReference type="SUPFAM" id="SSF51569">
    <property type="entry name" value="Aldolase"/>
    <property type="match status" value="1"/>
</dbReference>
<evidence type="ECO:0000256" key="11">
    <source>
        <dbReference type="ARBA" id="ARBA00025628"/>
    </source>
</evidence>
<feature type="binding site" evidence="16">
    <location>
        <position position="211"/>
    </location>
    <ligand>
        <name>5-aminolevulinate</name>
        <dbReference type="ChEBI" id="CHEBI:356416"/>
        <label>1</label>
    </ligand>
</feature>
<evidence type="ECO:0000313" key="24">
    <source>
        <dbReference type="EMBL" id="CAF3567997.1"/>
    </source>
</evidence>
<evidence type="ECO:0000313" key="25">
    <source>
        <dbReference type="EMBL" id="CAF3623859.1"/>
    </source>
</evidence>
<dbReference type="EMBL" id="CAJOBD010000583">
    <property type="protein sequence ID" value="CAF3692149.1"/>
    <property type="molecule type" value="Genomic_DNA"/>
</dbReference>
<dbReference type="UniPathway" id="UPA00251">
    <property type="reaction ID" value="UER00318"/>
</dbReference>
<evidence type="ECO:0000256" key="16">
    <source>
        <dbReference type="PIRSR" id="PIRSR001415-2"/>
    </source>
</evidence>
<feature type="binding site" evidence="16">
    <location>
        <position position="223"/>
    </location>
    <ligand>
        <name>5-aminolevulinate</name>
        <dbReference type="ChEBI" id="CHEBI:356416"/>
        <label>1</label>
    </ligand>
</feature>
<dbReference type="Pfam" id="PF00490">
    <property type="entry name" value="ALAD"/>
    <property type="match status" value="1"/>
</dbReference>
<dbReference type="Proteomes" id="UP000663854">
    <property type="component" value="Unassembled WGS sequence"/>
</dbReference>
<reference evidence="19" key="1">
    <citation type="submission" date="2021-02" db="EMBL/GenBank/DDBJ databases">
        <authorList>
            <person name="Nowell W R."/>
        </authorList>
    </citation>
    <scope>NUCLEOTIDE SEQUENCE</scope>
</reference>
<dbReference type="EMBL" id="CAJNOU010000010">
    <property type="protein sequence ID" value="CAF0801760.1"/>
    <property type="molecule type" value="Genomic_DNA"/>
</dbReference>
<evidence type="ECO:0000256" key="17">
    <source>
        <dbReference type="RuleBase" id="RU004161"/>
    </source>
</evidence>
<dbReference type="PANTHER" id="PTHR11458:SF0">
    <property type="entry name" value="DELTA-AMINOLEVULINIC ACID DEHYDRATASE"/>
    <property type="match status" value="1"/>
</dbReference>
<dbReference type="Proteomes" id="UP000663870">
    <property type="component" value="Unassembled WGS sequence"/>
</dbReference>
<proteinExistence type="inferred from homology"/>
<dbReference type="EMBL" id="CAJOAX010000616">
    <property type="protein sequence ID" value="CAF3623859.1"/>
    <property type="molecule type" value="Genomic_DNA"/>
</dbReference>
<dbReference type="PRINTS" id="PR00144">
    <property type="entry name" value="DALDHYDRTASE"/>
</dbReference>
<evidence type="ECO:0000256" key="6">
    <source>
        <dbReference type="ARBA" id="ARBA00022723"/>
    </source>
</evidence>
<gene>
    <name evidence="24" type="ORF">FNK824_LOCUS1796</name>
    <name evidence="26" type="ORF">JBS370_LOCUS8925</name>
    <name evidence="19" type="ORF">JXQ802_LOCUS1998</name>
    <name evidence="20" type="ORF">JXQ802_LOCUS2076</name>
    <name evidence="25" type="ORF">OTI717_LOCUS7951</name>
    <name evidence="21" type="ORF">PYM288_LOCUS3669</name>
    <name evidence="18" type="ORF">RFH988_LOCUS468</name>
    <name evidence="22" type="ORF">SEV965_LOCUS665</name>
    <name evidence="23" type="ORF">ZHD862_LOCUS3487</name>
</gene>
<evidence type="ECO:0000256" key="10">
    <source>
        <dbReference type="ARBA" id="ARBA00023244"/>
    </source>
</evidence>
<name>A0A813PSJ7_9BILA</name>
<dbReference type="AlphaFoldDB" id="A0A813PSJ7"/>
<keyword evidence="27" id="KW-1185">Reference proteome</keyword>
<dbReference type="PANTHER" id="PTHR11458">
    <property type="entry name" value="DELTA-AMINOLEVULINIC ACID DEHYDRATASE"/>
    <property type="match status" value="1"/>
</dbReference>